<organism evidence="1 2">
    <name type="scientific">Daphnia magna</name>
    <dbReference type="NCBI Taxonomy" id="35525"/>
    <lineage>
        <taxon>Eukaryota</taxon>
        <taxon>Metazoa</taxon>
        <taxon>Ecdysozoa</taxon>
        <taxon>Arthropoda</taxon>
        <taxon>Crustacea</taxon>
        <taxon>Branchiopoda</taxon>
        <taxon>Diplostraca</taxon>
        <taxon>Cladocera</taxon>
        <taxon>Anomopoda</taxon>
        <taxon>Daphniidae</taxon>
        <taxon>Daphnia</taxon>
    </lineage>
</organism>
<keyword evidence="2" id="KW-1185">Reference proteome</keyword>
<dbReference type="EMBL" id="LRGB01003024">
    <property type="protein sequence ID" value="KZS04938.1"/>
    <property type="molecule type" value="Genomic_DNA"/>
</dbReference>
<evidence type="ECO:0000313" key="2">
    <source>
        <dbReference type="Proteomes" id="UP000076858"/>
    </source>
</evidence>
<name>A0A164MCN7_9CRUS</name>
<protein>
    <submittedName>
        <fullName evidence="1">Uncharacterized protein</fullName>
    </submittedName>
</protein>
<dbReference type="AlphaFoldDB" id="A0A164MCN7"/>
<evidence type="ECO:0000313" key="1">
    <source>
        <dbReference type="EMBL" id="KZS04938.1"/>
    </source>
</evidence>
<sequence>MHQKSTHSVLIAVIVLSLLAVSIQAYPSWRGSRQKRVSDQRLAELQTLLALARLKGKMSSSSGKYYGYVDPSKIGRKKRSQDEESDGSLMDAQMDNGSRSEEDRKAAESQEEIYDDIWRYLRGNNKIR</sequence>
<dbReference type="OrthoDB" id="6514900at2759"/>
<proteinExistence type="predicted"/>
<dbReference type="Proteomes" id="UP000076858">
    <property type="component" value="Unassembled WGS sequence"/>
</dbReference>
<reference evidence="1 2" key="1">
    <citation type="submission" date="2016-03" db="EMBL/GenBank/DDBJ databases">
        <title>EvidentialGene: Evidence-directed Construction of Genes on Genomes.</title>
        <authorList>
            <person name="Gilbert D.G."/>
            <person name="Choi J.-H."/>
            <person name="Mockaitis K."/>
            <person name="Colbourne J."/>
            <person name="Pfrender M."/>
        </authorList>
    </citation>
    <scope>NUCLEOTIDE SEQUENCE [LARGE SCALE GENOMIC DNA]</scope>
    <source>
        <strain evidence="1 2">Xinb3</strain>
        <tissue evidence="1">Complete organism</tissue>
    </source>
</reference>
<comment type="caution">
    <text evidence="1">The sequence shown here is derived from an EMBL/GenBank/DDBJ whole genome shotgun (WGS) entry which is preliminary data.</text>
</comment>
<accession>A0A164MCN7</accession>
<gene>
    <name evidence="1" type="ORF">APZ42_031890</name>
</gene>